<dbReference type="Proteomes" id="UP001596504">
    <property type="component" value="Unassembled WGS sequence"/>
</dbReference>
<dbReference type="InterPro" id="IPR000691">
    <property type="entry name" value="Prot_inh_I16_SSI"/>
</dbReference>
<evidence type="ECO:0000256" key="5">
    <source>
        <dbReference type="ARBA" id="ARBA00022690"/>
    </source>
</evidence>
<evidence type="ECO:0000313" key="11">
    <source>
        <dbReference type="EMBL" id="MFC7341024.1"/>
    </source>
</evidence>
<dbReference type="SUPFAM" id="SSF55399">
    <property type="entry name" value="Subtilisin inhibitor"/>
    <property type="match status" value="1"/>
</dbReference>
<feature type="chain" id="PRO_5047304726" evidence="9">
    <location>
        <begin position="28"/>
        <end position="133"/>
    </location>
</feature>
<sequence>MDSPRLVGTALLAAAMAAGALAPAATAADQQRAHLGVVNLTISGHDAKDLRTAMLSCGPDAGTHPDPGAACEAITDVEGDFHAIDGGNGLCPLIYDPVTVRATGVYDGRAVDYVDTFSNACIAASRTAGVFAF</sequence>
<gene>
    <name evidence="11" type="ORF">ACFQRI_06335</name>
</gene>
<feature type="domain" description="Subtilisin inhibitor" evidence="10">
    <location>
        <begin position="38"/>
        <end position="119"/>
    </location>
</feature>
<evidence type="ECO:0000313" key="12">
    <source>
        <dbReference type="Proteomes" id="UP001596504"/>
    </source>
</evidence>
<comment type="subunit">
    <text evidence="3">Homodimer.</text>
</comment>
<organism evidence="11 12">
    <name type="scientific">Saccharopolyspora griseoalba</name>
    <dbReference type="NCBI Taxonomy" id="1431848"/>
    <lineage>
        <taxon>Bacteria</taxon>
        <taxon>Bacillati</taxon>
        <taxon>Actinomycetota</taxon>
        <taxon>Actinomycetes</taxon>
        <taxon>Pseudonocardiales</taxon>
        <taxon>Pseudonocardiaceae</taxon>
        <taxon>Saccharopolyspora</taxon>
    </lineage>
</organism>
<evidence type="ECO:0000256" key="9">
    <source>
        <dbReference type="SAM" id="SignalP"/>
    </source>
</evidence>
<evidence type="ECO:0000256" key="7">
    <source>
        <dbReference type="ARBA" id="ARBA00023157"/>
    </source>
</evidence>
<evidence type="ECO:0000256" key="6">
    <source>
        <dbReference type="ARBA" id="ARBA00022900"/>
    </source>
</evidence>
<keyword evidence="12" id="KW-1185">Reference proteome</keyword>
<keyword evidence="4" id="KW-0964">Secreted</keyword>
<evidence type="ECO:0000256" key="8">
    <source>
        <dbReference type="RuleBase" id="RU003471"/>
    </source>
</evidence>
<dbReference type="PRINTS" id="PR00294">
    <property type="entry name" value="SSBTLNINHBTR"/>
</dbReference>
<keyword evidence="9" id="KW-0732">Signal</keyword>
<proteinExistence type="inferred from homology"/>
<keyword evidence="5 8" id="KW-0646">Protease inhibitor</keyword>
<evidence type="ECO:0000256" key="3">
    <source>
        <dbReference type="ARBA" id="ARBA00011738"/>
    </source>
</evidence>
<dbReference type="RefSeq" id="WP_380665430.1">
    <property type="nucleotide sequence ID" value="NZ_JBHTCJ010000002.1"/>
</dbReference>
<keyword evidence="6 8" id="KW-0722">Serine protease inhibitor</keyword>
<evidence type="ECO:0000256" key="1">
    <source>
        <dbReference type="ARBA" id="ARBA00004613"/>
    </source>
</evidence>
<dbReference type="EMBL" id="JBHTCJ010000002">
    <property type="protein sequence ID" value="MFC7341024.1"/>
    <property type="molecule type" value="Genomic_DNA"/>
</dbReference>
<name>A0ABW2LEU0_9PSEU</name>
<evidence type="ECO:0000259" key="10">
    <source>
        <dbReference type="Pfam" id="PF00720"/>
    </source>
</evidence>
<protein>
    <submittedName>
        <fullName evidence="11">SSI family serine proteinase inhibitor</fullName>
    </submittedName>
</protein>
<comment type="subcellular location">
    <subcellularLocation>
        <location evidence="1">Secreted</location>
    </subcellularLocation>
</comment>
<dbReference type="Pfam" id="PF00720">
    <property type="entry name" value="SSI"/>
    <property type="match status" value="1"/>
</dbReference>
<comment type="similarity">
    <text evidence="2 8">Belongs to the protease inhibitor I16 (SSI) family.</text>
</comment>
<evidence type="ECO:0000256" key="2">
    <source>
        <dbReference type="ARBA" id="ARBA00010472"/>
    </source>
</evidence>
<reference evidence="12" key="1">
    <citation type="journal article" date="2019" name="Int. J. Syst. Evol. Microbiol.">
        <title>The Global Catalogue of Microorganisms (GCM) 10K type strain sequencing project: providing services to taxonomists for standard genome sequencing and annotation.</title>
        <authorList>
            <consortium name="The Broad Institute Genomics Platform"/>
            <consortium name="The Broad Institute Genome Sequencing Center for Infectious Disease"/>
            <person name="Wu L."/>
            <person name="Ma J."/>
        </authorList>
    </citation>
    <scope>NUCLEOTIDE SEQUENCE [LARGE SCALE GENOMIC DNA]</scope>
    <source>
        <strain evidence="12">WLHS5</strain>
    </source>
</reference>
<accession>A0ABW2LEU0</accession>
<dbReference type="Gene3D" id="3.30.350.10">
    <property type="entry name" value="Subtilisin inhibitor-like"/>
    <property type="match status" value="1"/>
</dbReference>
<comment type="caution">
    <text evidence="11">The sequence shown here is derived from an EMBL/GenBank/DDBJ whole genome shotgun (WGS) entry which is preliminary data.</text>
</comment>
<dbReference type="InterPro" id="IPR036819">
    <property type="entry name" value="Subtilisin_inhibitor-like_sf"/>
</dbReference>
<feature type="signal peptide" evidence="9">
    <location>
        <begin position="1"/>
        <end position="27"/>
    </location>
</feature>
<keyword evidence="7" id="KW-1015">Disulfide bond</keyword>
<evidence type="ECO:0000256" key="4">
    <source>
        <dbReference type="ARBA" id="ARBA00022525"/>
    </source>
</evidence>
<dbReference type="InterPro" id="IPR023549">
    <property type="entry name" value="Subtilisin_inhibitor"/>
</dbReference>